<feature type="binding site" evidence="15">
    <location>
        <position position="571"/>
    </location>
    <ligand>
        <name>Ca(2+)</name>
        <dbReference type="ChEBI" id="CHEBI:29108"/>
    </ligand>
</feature>
<dbReference type="InterPro" id="IPR023828">
    <property type="entry name" value="Peptidase_S8_Ser-AS"/>
</dbReference>
<dbReference type="Proteomes" id="UP001201163">
    <property type="component" value="Unassembled WGS sequence"/>
</dbReference>
<dbReference type="InterPro" id="IPR030400">
    <property type="entry name" value="Sedolisin_dom"/>
</dbReference>
<reference evidence="18" key="1">
    <citation type="submission" date="2022-01" db="EMBL/GenBank/DDBJ databases">
        <title>Comparative genomics reveals a dynamic genome evolution in the ectomycorrhizal milk-cap (Lactarius) mushrooms.</title>
        <authorList>
            <consortium name="DOE Joint Genome Institute"/>
            <person name="Lebreton A."/>
            <person name="Tang N."/>
            <person name="Kuo A."/>
            <person name="LaButti K."/>
            <person name="Drula E."/>
            <person name="Barry K."/>
            <person name="Clum A."/>
            <person name="Lipzen A."/>
            <person name="Mousain D."/>
            <person name="Ng V."/>
            <person name="Wang R."/>
            <person name="Wang X."/>
            <person name="Dai Y."/>
            <person name="Henrissat B."/>
            <person name="Grigoriev I.V."/>
            <person name="Guerin-Laguette A."/>
            <person name="Yu F."/>
            <person name="Martin F.M."/>
        </authorList>
    </citation>
    <scope>NUCLEOTIDE SEQUENCE</scope>
    <source>
        <strain evidence="18">QP</strain>
    </source>
</reference>
<dbReference type="GO" id="GO:0004252">
    <property type="term" value="F:serine-type endopeptidase activity"/>
    <property type="evidence" value="ECO:0007669"/>
    <property type="project" value="UniProtKB-UniRule"/>
</dbReference>
<evidence type="ECO:0000313" key="18">
    <source>
        <dbReference type="EMBL" id="KAH8991286.1"/>
    </source>
</evidence>
<feature type="binding site" evidence="15">
    <location>
        <position position="551"/>
    </location>
    <ligand>
        <name>Ca(2+)</name>
        <dbReference type="ChEBI" id="CHEBI:29108"/>
    </ligand>
</feature>
<evidence type="ECO:0000256" key="9">
    <source>
        <dbReference type="ARBA" id="ARBA00022801"/>
    </source>
</evidence>
<accession>A0AAD4QDK1</accession>
<evidence type="ECO:0000256" key="10">
    <source>
        <dbReference type="ARBA" id="ARBA00022825"/>
    </source>
</evidence>
<dbReference type="InterPro" id="IPR036852">
    <property type="entry name" value="Peptidase_S8/S53_dom_sf"/>
</dbReference>
<keyword evidence="7 15" id="KW-0479">Metal-binding</keyword>
<evidence type="ECO:0000256" key="15">
    <source>
        <dbReference type="PROSITE-ProRule" id="PRU01032"/>
    </source>
</evidence>
<dbReference type="AlphaFoldDB" id="A0AAD4QDK1"/>
<evidence type="ECO:0000256" key="16">
    <source>
        <dbReference type="SAM" id="SignalP"/>
    </source>
</evidence>
<feature type="binding site" evidence="15">
    <location>
        <position position="550"/>
    </location>
    <ligand>
        <name>Ca(2+)</name>
        <dbReference type="ChEBI" id="CHEBI:29108"/>
    </ligand>
</feature>
<feature type="binding site" evidence="15">
    <location>
        <position position="569"/>
    </location>
    <ligand>
        <name>Ca(2+)</name>
        <dbReference type="ChEBI" id="CHEBI:29108"/>
    </ligand>
</feature>
<dbReference type="SMART" id="SM00944">
    <property type="entry name" value="Pro-kuma_activ"/>
    <property type="match status" value="1"/>
</dbReference>
<keyword evidence="13" id="KW-0865">Zymogen</keyword>
<keyword evidence="11 15" id="KW-0106">Calcium</keyword>
<dbReference type="Pfam" id="PF09286">
    <property type="entry name" value="Pro-kuma_activ"/>
    <property type="match status" value="1"/>
</dbReference>
<comment type="caution">
    <text evidence="18">The sequence shown here is derived from an EMBL/GenBank/DDBJ whole genome shotgun (WGS) entry which is preliminary data.</text>
</comment>
<evidence type="ECO:0000256" key="14">
    <source>
        <dbReference type="ARBA" id="ARBA00023180"/>
    </source>
</evidence>
<dbReference type="PROSITE" id="PS51695">
    <property type="entry name" value="SEDOLISIN"/>
    <property type="match status" value="1"/>
</dbReference>
<dbReference type="EMBL" id="JAKELL010000027">
    <property type="protein sequence ID" value="KAH8991286.1"/>
    <property type="molecule type" value="Genomic_DNA"/>
</dbReference>
<dbReference type="PANTHER" id="PTHR14218:SF15">
    <property type="entry name" value="TRIPEPTIDYL-PEPTIDASE 1"/>
    <property type="match status" value="1"/>
</dbReference>
<feature type="signal peptide" evidence="16">
    <location>
        <begin position="1"/>
        <end position="21"/>
    </location>
</feature>
<dbReference type="EC" id="3.4.14.10" evidence="4"/>
<dbReference type="CDD" id="cd11377">
    <property type="entry name" value="Pro-peptidase_S53"/>
    <property type="match status" value="1"/>
</dbReference>
<evidence type="ECO:0000256" key="5">
    <source>
        <dbReference type="ARBA" id="ARBA00022525"/>
    </source>
</evidence>
<evidence type="ECO:0000313" key="19">
    <source>
        <dbReference type="Proteomes" id="UP001201163"/>
    </source>
</evidence>
<evidence type="ECO:0000256" key="12">
    <source>
        <dbReference type="ARBA" id="ARBA00023026"/>
    </source>
</evidence>
<feature type="domain" description="Peptidase S53" evidence="17">
    <location>
        <begin position="241"/>
        <end position="591"/>
    </location>
</feature>
<comment type="cofactor">
    <cofactor evidence="15">
        <name>Ca(2+)</name>
        <dbReference type="ChEBI" id="CHEBI:29108"/>
    </cofactor>
    <text evidence="15">Binds 1 Ca(2+) ion per subunit.</text>
</comment>
<keyword evidence="12" id="KW-0843">Virulence</keyword>
<dbReference type="SUPFAM" id="SSF52743">
    <property type="entry name" value="Subtilisin-like"/>
    <property type="match status" value="1"/>
</dbReference>
<dbReference type="InterPro" id="IPR050819">
    <property type="entry name" value="Tripeptidyl-peptidase_I"/>
</dbReference>
<dbReference type="PANTHER" id="PTHR14218">
    <property type="entry name" value="PROTEASE S8 TRIPEPTIDYL PEPTIDASE I CLN2"/>
    <property type="match status" value="1"/>
</dbReference>
<dbReference type="FunFam" id="3.40.50.200:FF:000015">
    <property type="entry name" value="Tripeptidyl peptidase A"/>
    <property type="match status" value="1"/>
</dbReference>
<comment type="subcellular location">
    <subcellularLocation>
        <location evidence="3">Secreted</location>
        <location evidence="3">Extracellular space</location>
    </subcellularLocation>
</comment>
<keyword evidence="8 16" id="KW-0732">Signal</keyword>
<evidence type="ECO:0000256" key="6">
    <source>
        <dbReference type="ARBA" id="ARBA00022670"/>
    </source>
</evidence>
<feature type="chain" id="PRO_5042061657" description="tripeptidyl-peptidase II" evidence="16">
    <location>
        <begin position="22"/>
        <end position="597"/>
    </location>
</feature>
<keyword evidence="6 15" id="KW-0645">Protease</keyword>
<feature type="active site" description="Charge relay system" evidence="15">
    <location>
        <position position="508"/>
    </location>
</feature>
<name>A0AAD4QDK1_9AGAM</name>
<comment type="catalytic activity">
    <reaction evidence="1">
        <text>Release of an N-terminal tripeptide from a polypeptide.</text>
        <dbReference type="EC" id="3.4.14.10"/>
    </reaction>
</comment>
<dbReference type="CDD" id="cd04056">
    <property type="entry name" value="Peptidases_S53"/>
    <property type="match status" value="1"/>
</dbReference>
<dbReference type="GO" id="GO:0008240">
    <property type="term" value="F:tripeptidyl-peptidase activity"/>
    <property type="evidence" value="ECO:0007669"/>
    <property type="project" value="UniProtKB-EC"/>
</dbReference>
<evidence type="ECO:0000256" key="4">
    <source>
        <dbReference type="ARBA" id="ARBA00012462"/>
    </source>
</evidence>
<keyword evidence="14" id="KW-0325">Glycoprotein</keyword>
<feature type="active site" description="Charge relay system" evidence="15">
    <location>
        <position position="315"/>
    </location>
</feature>
<dbReference type="GO" id="GO:0006508">
    <property type="term" value="P:proteolysis"/>
    <property type="evidence" value="ECO:0007669"/>
    <property type="project" value="UniProtKB-KW"/>
</dbReference>
<evidence type="ECO:0000256" key="1">
    <source>
        <dbReference type="ARBA" id="ARBA00001910"/>
    </source>
</evidence>
<keyword evidence="19" id="KW-1185">Reference proteome</keyword>
<keyword evidence="9 15" id="KW-0378">Hydrolase</keyword>
<protein>
    <recommendedName>
        <fullName evidence="4">tripeptidyl-peptidase II</fullName>
        <ecNumber evidence="4">3.4.14.10</ecNumber>
    </recommendedName>
</protein>
<dbReference type="InterPro" id="IPR015366">
    <property type="entry name" value="S53_propep"/>
</dbReference>
<evidence type="ECO:0000256" key="7">
    <source>
        <dbReference type="ARBA" id="ARBA00022723"/>
    </source>
</evidence>
<dbReference type="SUPFAM" id="SSF54897">
    <property type="entry name" value="Protease propeptides/inhibitors"/>
    <property type="match status" value="1"/>
</dbReference>
<evidence type="ECO:0000256" key="3">
    <source>
        <dbReference type="ARBA" id="ARBA00004239"/>
    </source>
</evidence>
<evidence type="ECO:0000256" key="2">
    <source>
        <dbReference type="ARBA" id="ARBA00002451"/>
    </source>
</evidence>
<proteinExistence type="predicted"/>
<gene>
    <name evidence="18" type="ORF">EDB92DRAFT_1798281</name>
</gene>
<organism evidence="18 19">
    <name type="scientific">Lactarius akahatsu</name>
    <dbReference type="NCBI Taxonomy" id="416441"/>
    <lineage>
        <taxon>Eukaryota</taxon>
        <taxon>Fungi</taxon>
        <taxon>Dikarya</taxon>
        <taxon>Basidiomycota</taxon>
        <taxon>Agaricomycotina</taxon>
        <taxon>Agaricomycetes</taxon>
        <taxon>Russulales</taxon>
        <taxon>Russulaceae</taxon>
        <taxon>Lactarius</taxon>
    </lineage>
</organism>
<comment type="function">
    <text evidence="2">Secreted tripeptidyl-peptidase which degrades proteins at acidic pHs and is involved in virulence.</text>
</comment>
<evidence type="ECO:0000256" key="8">
    <source>
        <dbReference type="ARBA" id="ARBA00022729"/>
    </source>
</evidence>
<evidence type="ECO:0000256" key="13">
    <source>
        <dbReference type="ARBA" id="ARBA00023145"/>
    </source>
</evidence>
<keyword evidence="10 15" id="KW-0720">Serine protease</keyword>
<dbReference type="GO" id="GO:0046872">
    <property type="term" value="F:metal ion binding"/>
    <property type="evidence" value="ECO:0007669"/>
    <property type="project" value="UniProtKB-UniRule"/>
</dbReference>
<dbReference type="PROSITE" id="PS00138">
    <property type="entry name" value="SUBTILASE_SER"/>
    <property type="match status" value="1"/>
</dbReference>
<feature type="active site" description="Charge relay system" evidence="15">
    <location>
        <position position="319"/>
    </location>
</feature>
<keyword evidence="5" id="KW-0964">Secreted</keyword>
<dbReference type="Gene3D" id="3.40.50.200">
    <property type="entry name" value="Peptidase S8/S53 domain"/>
    <property type="match status" value="1"/>
</dbReference>
<evidence type="ECO:0000256" key="11">
    <source>
        <dbReference type="ARBA" id="ARBA00022837"/>
    </source>
</evidence>
<dbReference type="GO" id="GO:0005576">
    <property type="term" value="C:extracellular region"/>
    <property type="evidence" value="ECO:0007669"/>
    <property type="project" value="UniProtKB-SubCell"/>
</dbReference>
<sequence length="597" mass="64996">MRYRWIPLLFLLSTAPLGGIATSPWGDMRSKHSWKTIPENWESLGLPPADTMIDLYIALKPYRENALIDALNEVSDPRHSRHVFSTMPSLRMFSYVPLLRYRYGTHLSREQVADIVAPHPDTVQLVHSWLEHHRVTSSSVSVTHGGSSLTITAVSVSQANDLLGASYQFYTHTKTNETIVRTLGYSLPVVLHGHVQTVAPTTFFASPLTQWQTPRKRSGAAAVGPGKSSLASRQPGTLLLNVTPAFLRWLYNTVTYVPSAMDRNKVGVTGYVEDYPSPADLTSYMRKYRPDGIDATYVVASVNGGEYDPHNPGGEANLDLQLTEGMTYPTPHIFYSTKDSPNGDTYLIWLDAVLSQQNVPQTITTSYGLNEKVLPMDYAIQVCYLFAQLGARGASVLFASGDHGVGGGDCTARFTPVFPATCPYVTAVGGTMSFRPEVAASLSGGGFSEYFVRPGYQQQAVSTFLDNLGQQYSGLYNPLGRGIPDIAAQAKKVPFFYRGQERIAEGTSCSAPIVAGIISLLNDYQLSQGKPPLGFLNPWLYSGGLNGFNDIVSGSNPGCNTDGFSAVVGWDPVTGLGTPDFLRLMHILDPDSSNPPE</sequence>
<evidence type="ECO:0000259" key="17">
    <source>
        <dbReference type="PROSITE" id="PS51695"/>
    </source>
</evidence>